<feature type="domain" description="ShKT" evidence="2">
    <location>
        <begin position="178"/>
        <end position="212"/>
    </location>
</feature>
<evidence type="ECO:0000313" key="3">
    <source>
        <dbReference type="EMBL" id="CAD9471206.1"/>
    </source>
</evidence>
<name>A0A7S2E4C6_9STRA</name>
<reference evidence="3" key="1">
    <citation type="submission" date="2021-01" db="EMBL/GenBank/DDBJ databases">
        <authorList>
            <person name="Corre E."/>
            <person name="Pelletier E."/>
            <person name="Niang G."/>
            <person name="Scheremetjew M."/>
            <person name="Finn R."/>
            <person name="Kale V."/>
            <person name="Holt S."/>
            <person name="Cochrane G."/>
            <person name="Meng A."/>
            <person name="Brown T."/>
            <person name="Cohen L."/>
        </authorList>
    </citation>
    <scope>NUCLEOTIDE SEQUENCE</scope>
    <source>
        <strain evidence="3">CCMP826</strain>
    </source>
</reference>
<protein>
    <recommendedName>
        <fullName evidence="2">ShKT domain-containing protein</fullName>
    </recommendedName>
</protein>
<evidence type="ECO:0000256" key="1">
    <source>
        <dbReference type="SAM" id="SignalP"/>
    </source>
</evidence>
<keyword evidence="1" id="KW-0732">Signal</keyword>
<gene>
    <name evidence="3" type="ORF">HTAM1171_LOCUS1334</name>
</gene>
<dbReference type="AlphaFoldDB" id="A0A7S2E4C6"/>
<feature type="chain" id="PRO_5030918702" description="ShKT domain-containing protein" evidence="1">
    <location>
        <begin position="33"/>
        <end position="226"/>
    </location>
</feature>
<organism evidence="3">
    <name type="scientific">Helicotheca tamesis</name>
    <dbReference type="NCBI Taxonomy" id="374047"/>
    <lineage>
        <taxon>Eukaryota</taxon>
        <taxon>Sar</taxon>
        <taxon>Stramenopiles</taxon>
        <taxon>Ochrophyta</taxon>
        <taxon>Bacillariophyta</taxon>
        <taxon>Mediophyceae</taxon>
        <taxon>Lithodesmiophycidae</taxon>
        <taxon>Lithodesmiales</taxon>
        <taxon>Lithodesmiaceae</taxon>
        <taxon>Helicotheca</taxon>
    </lineage>
</organism>
<dbReference type="InterPro" id="IPR003582">
    <property type="entry name" value="ShKT_dom"/>
</dbReference>
<dbReference type="EMBL" id="HBGV01002166">
    <property type="protein sequence ID" value="CAD9471206.1"/>
    <property type="molecule type" value="Transcribed_RNA"/>
</dbReference>
<dbReference type="Pfam" id="PF01549">
    <property type="entry name" value="ShK"/>
    <property type="match status" value="1"/>
</dbReference>
<proteinExistence type="predicted"/>
<dbReference type="PROSITE" id="PS51670">
    <property type="entry name" value="SHKT"/>
    <property type="match status" value="1"/>
</dbReference>
<sequence length="226" mass="24883">MSSSSRLPLSLLYRAALIASLLISNLSSQSNAADSTMVCTVDPDTGDETCRSVKKTPQQKKRELAPSDIPLQCGGLMVLPKGESECIDYSSDCRTKVMDDPEGCDEDDDELFKCCKASCSICKETELVQTRGNIGIIQRNDGTASERQGVDDVITEMTRYLSDEVLVEDSYRLMYQECTNKNELCAFWASVGECQANKGYMTGNCMLACKLCNEHSKYLHTMKVGG</sequence>
<evidence type="ECO:0000259" key="2">
    <source>
        <dbReference type="PROSITE" id="PS51670"/>
    </source>
</evidence>
<feature type="signal peptide" evidence="1">
    <location>
        <begin position="1"/>
        <end position="32"/>
    </location>
</feature>
<accession>A0A7S2E4C6</accession>
<dbReference type="SMART" id="SM00254">
    <property type="entry name" value="ShKT"/>
    <property type="match status" value="1"/>
</dbReference>